<keyword evidence="3" id="KW-1185">Reference proteome</keyword>
<proteinExistence type="predicted"/>
<dbReference type="AlphaFoldDB" id="A0A8J3QE68"/>
<evidence type="ECO:0000313" key="3">
    <source>
        <dbReference type="Proteomes" id="UP000612899"/>
    </source>
</evidence>
<organism evidence="2 3">
    <name type="scientific">Rhizocola hellebori</name>
    <dbReference type="NCBI Taxonomy" id="1392758"/>
    <lineage>
        <taxon>Bacteria</taxon>
        <taxon>Bacillati</taxon>
        <taxon>Actinomycetota</taxon>
        <taxon>Actinomycetes</taxon>
        <taxon>Micromonosporales</taxon>
        <taxon>Micromonosporaceae</taxon>
        <taxon>Rhizocola</taxon>
    </lineage>
</organism>
<dbReference type="Proteomes" id="UP000612899">
    <property type="component" value="Unassembled WGS sequence"/>
</dbReference>
<reference evidence="2" key="1">
    <citation type="submission" date="2021-01" db="EMBL/GenBank/DDBJ databases">
        <title>Whole genome shotgun sequence of Rhizocola hellebori NBRC 109834.</title>
        <authorList>
            <person name="Komaki H."/>
            <person name="Tamura T."/>
        </authorList>
    </citation>
    <scope>NUCLEOTIDE SEQUENCE</scope>
    <source>
        <strain evidence="2">NBRC 109834</strain>
    </source>
</reference>
<feature type="transmembrane region" description="Helical" evidence="1">
    <location>
        <begin position="186"/>
        <end position="207"/>
    </location>
</feature>
<keyword evidence="1" id="KW-0812">Transmembrane</keyword>
<gene>
    <name evidence="2" type="ORF">Rhe02_57380</name>
</gene>
<name>A0A8J3QE68_9ACTN</name>
<comment type="caution">
    <text evidence="2">The sequence shown here is derived from an EMBL/GenBank/DDBJ whole genome shotgun (WGS) entry which is preliminary data.</text>
</comment>
<feature type="transmembrane region" description="Helical" evidence="1">
    <location>
        <begin position="38"/>
        <end position="60"/>
    </location>
</feature>
<dbReference type="Pfam" id="PF13803">
    <property type="entry name" value="DUF4184"/>
    <property type="match status" value="1"/>
</dbReference>
<keyword evidence="1" id="KW-1133">Transmembrane helix</keyword>
<sequence length="261" mass="27902">MGLKLWRPRWFDGVALVVGAAAPDAAYAVTGLPIDIRSHAWHALGWFNLPLTVVVAVLIRRAAPYIVAHLPSGGRLAIRDYGVLATVRHPVMVTVCSALLAALSHQLWDSITHPYLLIGHPFYGNGTYLTAMHATAFAGLPWWRVIHLASELLGSAISIAVALRIGRRRLLVRWHGPAPIAPRRPLVFWPVAAAVWVALVAGAAALPRNDLINVAGSRLLIAVTVAVLAAAATVRWLAGPAKSILDDRRSHPAGVGNPIGD</sequence>
<evidence type="ECO:0000256" key="1">
    <source>
        <dbReference type="SAM" id="Phobius"/>
    </source>
</evidence>
<evidence type="ECO:0000313" key="2">
    <source>
        <dbReference type="EMBL" id="GIH07671.1"/>
    </source>
</evidence>
<keyword evidence="1" id="KW-0472">Membrane</keyword>
<feature type="transmembrane region" description="Helical" evidence="1">
    <location>
        <begin position="81"/>
        <end position="103"/>
    </location>
</feature>
<evidence type="ECO:0008006" key="4">
    <source>
        <dbReference type="Google" id="ProtNLM"/>
    </source>
</evidence>
<protein>
    <recommendedName>
        <fullName evidence="4">DUF4184 family protein</fullName>
    </recommendedName>
</protein>
<dbReference type="EMBL" id="BONY01000039">
    <property type="protein sequence ID" value="GIH07671.1"/>
    <property type="molecule type" value="Genomic_DNA"/>
</dbReference>
<feature type="transmembrane region" description="Helical" evidence="1">
    <location>
        <begin position="219"/>
        <end position="238"/>
    </location>
</feature>
<accession>A0A8J3QE68</accession>
<feature type="transmembrane region" description="Helical" evidence="1">
    <location>
        <begin position="142"/>
        <end position="165"/>
    </location>
</feature>
<dbReference type="InterPro" id="IPR025238">
    <property type="entry name" value="DUF4184"/>
</dbReference>